<dbReference type="PANTHER" id="PTHR31891:SF1">
    <property type="entry name" value="FORMAMIDASE C869.04-RELATED"/>
    <property type="match status" value="1"/>
</dbReference>
<evidence type="ECO:0000313" key="1">
    <source>
        <dbReference type="EMBL" id="PGH15111.1"/>
    </source>
</evidence>
<reference evidence="1 2" key="1">
    <citation type="submission" date="2017-10" db="EMBL/GenBank/DDBJ databases">
        <title>Comparative genomics in systemic dimorphic fungi from Ajellomycetaceae.</title>
        <authorList>
            <person name="Munoz J.F."/>
            <person name="Mcewen J.G."/>
            <person name="Clay O.K."/>
            <person name="Cuomo C.A."/>
        </authorList>
    </citation>
    <scope>NUCLEOTIDE SEQUENCE [LARGE SCALE GENOMIC DNA]</scope>
    <source>
        <strain evidence="1 2">UAMH5409</strain>
    </source>
</reference>
<dbReference type="Proteomes" id="UP000223968">
    <property type="component" value="Unassembled WGS sequence"/>
</dbReference>
<dbReference type="Pfam" id="PF03069">
    <property type="entry name" value="FmdA_AmdA"/>
    <property type="match status" value="2"/>
</dbReference>
<dbReference type="STRING" id="1447875.A0A2B7Y235"/>
<dbReference type="Gene3D" id="2.60.120.580">
    <property type="entry name" value="Acetamidase/Formamidase-like domains"/>
    <property type="match status" value="2"/>
</dbReference>
<dbReference type="OrthoDB" id="3335528at2759"/>
<comment type="caution">
    <text evidence="1">The sequence shown here is derived from an EMBL/GenBank/DDBJ whole genome shotgun (WGS) entry which is preliminary data.</text>
</comment>
<dbReference type="GO" id="GO:0016811">
    <property type="term" value="F:hydrolase activity, acting on carbon-nitrogen (but not peptide) bonds, in linear amides"/>
    <property type="evidence" value="ECO:0007669"/>
    <property type="project" value="InterPro"/>
</dbReference>
<dbReference type="PANTHER" id="PTHR31891">
    <property type="entry name" value="FORMAMIDASE C869.04-RELATED"/>
    <property type="match status" value="1"/>
</dbReference>
<name>A0A2B7Y235_9EURO</name>
<dbReference type="SUPFAM" id="SSF141130">
    <property type="entry name" value="Acetamidase/Formamidase-like"/>
    <property type="match status" value="1"/>
</dbReference>
<organism evidence="1 2">
    <name type="scientific">Helicocarpus griseus UAMH5409</name>
    <dbReference type="NCBI Taxonomy" id="1447875"/>
    <lineage>
        <taxon>Eukaryota</taxon>
        <taxon>Fungi</taxon>
        <taxon>Dikarya</taxon>
        <taxon>Ascomycota</taxon>
        <taxon>Pezizomycotina</taxon>
        <taxon>Eurotiomycetes</taxon>
        <taxon>Eurotiomycetidae</taxon>
        <taxon>Onygenales</taxon>
        <taxon>Ajellomycetaceae</taxon>
        <taxon>Helicocarpus</taxon>
    </lineage>
</organism>
<gene>
    <name evidence="1" type="ORF">AJ79_02637</name>
</gene>
<evidence type="ECO:0000313" key="2">
    <source>
        <dbReference type="Proteomes" id="UP000223968"/>
    </source>
</evidence>
<protein>
    <recommendedName>
        <fullName evidence="3">Acetamidase/formamidase</fullName>
    </recommendedName>
</protein>
<proteinExistence type="predicted"/>
<keyword evidence="2" id="KW-1185">Reference proteome</keyword>
<dbReference type="InterPro" id="IPR004304">
    <property type="entry name" value="FmdA_AmdA"/>
</dbReference>
<sequence length="324" mass="35137">MSCKIRSKSIHIYRHQQHLKWSRHIPPVQTISSGDVIHFDTIDGSNGQITKASSKSALEAFDISRADPAFGPVFVTGAEPGDVLQVEILELETADWGWTAIVPGFGLLPDEFPEPVLKIWSLDAAQPYVTFKEGIRIPKRPFLGVMGVAPGSGGDFSMIPPLNTGGNLDCRYLTVGSKLYLPVQAPGALFSCGDGHAAQGDGEVCGTAIETSLKAKLRLTILKNQSWVTAAQFETPPRTADLQAVDDAWLPDKGEYAAMGIDADLHEAARKATRNLIEWLVRARALNREEAYMLASVAGSLKIVEIVDMPNFVVAMSLPLNIFV</sequence>
<evidence type="ECO:0008006" key="3">
    <source>
        <dbReference type="Google" id="ProtNLM"/>
    </source>
</evidence>
<dbReference type="AlphaFoldDB" id="A0A2B7Y235"/>
<accession>A0A2B7Y235</accession>
<dbReference type="EMBL" id="PDNB01000028">
    <property type="protein sequence ID" value="PGH15111.1"/>
    <property type="molecule type" value="Genomic_DNA"/>
</dbReference>
<dbReference type="Gene3D" id="3.10.28.20">
    <property type="entry name" value="Acetamidase/Formamidase-like domains"/>
    <property type="match status" value="1"/>
</dbReference>